<accession>A0A401UAY4</accession>
<proteinExistence type="predicted"/>
<dbReference type="GO" id="GO:0032259">
    <property type="term" value="P:methylation"/>
    <property type="evidence" value="ECO:0007669"/>
    <property type="project" value="UniProtKB-KW"/>
</dbReference>
<gene>
    <name evidence="2" type="ORF">SanaruYs_22770</name>
</gene>
<keyword evidence="2" id="KW-0808">Transferase</keyword>
<dbReference type="GO" id="GO:0008168">
    <property type="term" value="F:methyltransferase activity"/>
    <property type="evidence" value="ECO:0007669"/>
    <property type="project" value="UniProtKB-KW"/>
</dbReference>
<evidence type="ECO:0000259" key="1">
    <source>
        <dbReference type="Pfam" id="PF05050"/>
    </source>
</evidence>
<evidence type="ECO:0000313" key="2">
    <source>
        <dbReference type="EMBL" id="GCC52045.1"/>
    </source>
</evidence>
<sequence>MYIKRLTILRHFTSKELIQLICGKLVKKFRSELYADLQVKENKLYVILKADPSANIDGNEIIVTHRLNGRSFKVHLRLAGSDVWVYDQVLVHAGYQYVLEQYEYHFGKLPVTIVDAGANIGLFILYFKAVNPDVQIVAIEPDKGNFLRTQHNIEVNNLISVTLHQAALWPTKETLAVVNDFRDKNEWSFRVEKNSDGTISSLTPNEIVSGFSGVVDIFKIDIEGAEAKLFEADNDLSWLSKVKVIAIEIHDEFSIRSSILELLAKYNFEVTHQGELTVGINTQFK</sequence>
<feature type="domain" description="Methyltransferase FkbM" evidence="1">
    <location>
        <begin position="115"/>
        <end position="269"/>
    </location>
</feature>
<name>A0A401UAY4_9BACT</name>
<protein>
    <submittedName>
        <fullName evidence="2">FkbM family methyltransferase</fullName>
    </submittedName>
</protein>
<dbReference type="Pfam" id="PF05050">
    <property type="entry name" value="Methyltransf_21"/>
    <property type="match status" value="1"/>
</dbReference>
<dbReference type="Gene3D" id="3.40.50.150">
    <property type="entry name" value="Vaccinia Virus protein VP39"/>
    <property type="match status" value="1"/>
</dbReference>
<dbReference type="Proteomes" id="UP000288227">
    <property type="component" value="Unassembled WGS sequence"/>
</dbReference>
<dbReference type="SUPFAM" id="SSF53335">
    <property type="entry name" value="S-adenosyl-L-methionine-dependent methyltransferases"/>
    <property type="match status" value="1"/>
</dbReference>
<evidence type="ECO:0000313" key="3">
    <source>
        <dbReference type="Proteomes" id="UP000288227"/>
    </source>
</evidence>
<comment type="caution">
    <text evidence="2">The sequence shown here is derived from an EMBL/GenBank/DDBJ whole genome shotgun (WGS) entry which is preliminary data.</text>
</comment>
<dbReference type="PANTHER" id="PTHR34203">
    <property type="entry name" value="METHYLTRANSFERASE, FKBM FAMILY PROTEIN"/>
    <property type="match status" value="1"/>
</dbReference>
<dbReference type="EMBL" id="BHXQ01000004">
    <property type="protein sequence ID" value="GCC52045.1"/>
    <property type="molecule type" value="Genomic_DNA"/>
</dbReference>
<dbReference type="InterPro" id="IPR029063">
    <property type="entry name" value="SAM-dependent_MTases_sf"/>
</dbReference>
<keyword evidence="2" id="KW-0489">Methyltransferase</keyword>
<dbReference type="InterPro" id="IPR052514">
    <property type="entry name" value="SAM-dependent_MTase"/>
</dbReference>
<dbReference type="RefSeq" id="WP_127122694.1">
    <property type="nucleotide sequence ID" value="NZ_BHXQ01000004.1"/>
</dbReference>
<dbReference type="InterPro" id="IPR006342">
    <property type="entry name" value="FkbM_mtfrase"/>
</dbReference>
<reference evidence="2 3" key="1">
    <citation type="submission" date="2018-11" db="EMBL/GenBank/DDBJ databases">
        <title>Chryseotalea sanarue gen. nov., sp., nov., a member of the family Cytophagaceae, isolated from a brackish lake in Hamamatsu Japan.</title>
        <authorList>
            <person name="Maejima Y."/>
            <person name="Iino T."/>
            <person name="Muraguchi Y."/>
            <person name="Fukuda K."/>
            <person name="Ohkuma M."/>
            <person name="Moriuchi R."/>
            <person name="Dohra H."/>
            <person name="Kimbara K."/>
            <person name="Shintani M."/>
        </authorList>
    </citation>
    <scope>NUCLEOTIDE SEQUENCE [LARGE SCALE GENOMIC DNA]</scope>
    <source>
        <strain evidence="2 3">Ys</strain>
    </source>
</reference>
<dbReference type="OrthoDB" id="9812600at2"/>
<dbReference type="AlphaFoldDB" id="A0A401UAY4"/>
<dbReference type="NCBIfam" id="TIGR01444">
    <property type="entry name" value="fkbM_fam"/>
    <property type="match status" value="1"/>
</dbReference>
<dbReference type="PANTHER" id="PTHR34203:SF13">
    <property type="entry name" value="EXPRESSED PROTEIN"/>
    <property type="match status" value="1"/>
</dbReference>
<keyword evidence="3" id="KW-1185">Reference proteome</keyword>
<organism evidence="2 3">
    <name type="scientific">Chryseotalea sanaruensis</name>
    <dbReference type="NCBI Taxonomy" id="2482724"/>
    <lineage>
        <taxon>Bacteria</taxon>
        <taxon>Pseudomonadati</taxon>
        <taxon>Bacteroidota</taxon>
        <taxon>Cytophagia</taxon>
        <taxon>Cytophagales</taxon>
        <taxon>Chryseotaleaceae</taxon>
        <taxon>Chryseotalea</taxon>
    </lineage>
</organism>